<name>A0A4V1EHH0_9BURK</name>
<sequence>MARIEYADFDDDEKEDFEQVCHQAGFDPAQFTIYADREDFPLRRGQYRIDRTVIVVKDGVRVDLDGRKWVADFADKIAVFR</sequence>
<protein>
    <submittedName>
        <fullName evidence="1">Uncharacterized protein</fullName>
    </submittedName>
</protein>
<evidence type="ECO:0000313" key="1">
    <source>
        <dbReference type="EMBL" id="QCP50240.1"/>
    </source>
</evidence>
<evidence type="ECO:0000313" key="2">
    <source>
        <dbReference type="Proteomes" id="UP000298656"/>
    </source>
</evidence>
<organism evidence="1 2">
    <name type="scientific">Trinickia violacea</name>
    <dbReference type="NCBI Taxonomy" id="2571746"/>
    <lineage>
        <taxon>Bacteria</taxon>
        <taxon>Pseudomonadati</taxon>
        <taxon>Pseudomonadota</taxon>
        <taxon>Betaproteobacteria</taxon>
        <taxon>Burkholderiales</taxon>
        <taxon>Burkholderiaceae</taxon>
        <taxon>Trinickia</taxon>
    </lineage>
</organism>
<gene>
    <name evidence="1" type="ORF">FAZ95_14250</name>
</gene>
<keyword evidence="2" id="KW-1185">Reference proteome</keyword>
<dbReference type="AlphaFoldDB" id="A0A4V1EHH0"/>
<dbReference type="EMBL" id="CP040077">
    <property type="protein sequence ID" value="QCP50240.1"/>
    <property type="molecule type" value="Genomic_DNA"/>
</dbReference>
<dbReference type="Proteomes" id="UP000298656">
    <property type="component" value="Chromosome 1"/>
</dbReference>
<reference evidence="1 2" key="1">
    <citation type="submission" date="2019-05" db="EMBL/GenBank/DDBJ databases">
        <title>Burkholderia sp. DHOD12, isolated from subtropical forest soil.</title>
        <authorList>
            <person name="Gao Z.-H."/>
            <person name="Qiu L.-H."/>
        </authorList>
    </citation>
    <scope>NUCLEOTIDE SEQUENCE [LARGE SCALE GENOMIC DNA]</scope>
    <source>
        <strain evidence="1 2">DHOD12</strain>
    </source>
</reference>
<proteinExistence type="predicted"/>
<dbReference type="RefSeq" id="WP_137333059.1">
    <property type="nucleotide sequence ID" value="NZ_CP040077.1"/>
</dbReference>
<dbReference type="KEGG" id="tvl:FAZ95_14250"/>
<accession>A0A4V1EHH0</accession>